<reference evidence="2" key="1">
    <citation type="submission" date="2021-09" db="EMBL/GenBank/DDBJ databases">
        <title>The genome of Mauremys mutica provides insights into the evolution of semi-aquatic lifestyle.</title>
        <authorList>
            <person name="Gong S."/>
            <person name="Gao Y."/>
        </authorList>
    </citation>
    <scope>NUCLEOTIDE SEQUENCE</scope>
    <source>
        <strain evidence="2">MM-2020</strain>
        <tissue evidence="2">Muscle</tissue>
    </source>
</reference>
<feature type="region of interest" description="Disordered" evidence="1">
    <location>
        <begin position="1"/>
        <end position="28"/>
    </location>
</feature>
<dbReference type="Proteomes" id="UP000827986">
    <property type="component" value="Unassembled WGS sequence"/>
</dbReference>
<comment type="caution">
    <text evidence="2">The sequence shown here is derived from an EMBL/GenBank/DDBJ whole genome shotgun (WGS) entry which is preliminary data.</text>
</comment>
<dbReference type="EMBL" id="JAHDVG010000469">
    <property type="protein sequence ID" value="KAH1181033.1"/>
    <property type="molecule type" value="Genomic_DNA"/>
</dbReference>
<name>A0A9D4B4D5_9SAUR</name>
<sequence>MARAPQEGSRAQPTAALPGDPAFLRGGAVALPPAVCPGSLALPPRLNCSLCPDGPAPCSSLYRCVRGPEPPRRWDAPEAGRTHGELQPRQDEGPNRERAPTEPAPEGAVSNGRLPGEPLDPEHALGAQLRRMGDAFHQAHERQWRERQRQGALWARFCHFVSQLLGAFYNMPVDVMPELQPN</sequence>
<gene>
    <name evidence="2" type="ORF">KIL84_001967</name>
</gene>
<organism evidence="2 3">
    <name type="scientific">Mauremys mutica</name>
    <name type="common">yellowpond turtle</name>
    <dbReference type="NCBI Taxonomy" id="74926"/>
    <lineage>
        <taxon>Eukaryota</taxon>
        <taxon>Metazoa</taxon>
        <taxon>Chordata</taxon>
        <taxon>Craniata</taxon>
        <taxon>Vertebrata</taxon>
        <taxon>Euteleostomi</taxon>
        <taxon>Archelosauria</taxon>
        <taxon>Testudinata</taxon>
        <taxon>Testudines</taxon>
        <taxon>Cryptodira</taxon>
        <taxon>Durocryptodira</taxon>
        <taxon>Testudinoidea</taxon>
        <taxon>Geoemydidae</taxon>
        <taxon>Geoemydinae</taxon>
        <taxon>Mauremys</taxon>
    </lineage>
</organism>
<evidence type="ECO:0000313" key="2">
    <source>
        <dbReference type="EMBL" id="KAH1181033.1"/>
    </source>
</evidence>
<protein>
    <submittedName>
        <fullName evidence="2">Uncharacterized protein</fullName>
    </submittedName>
</protein>
<evidence type="ECO:0000256" key="1">
    <source>
        <dbReference type="SAM" id="MobiDB-lite"/>
    </source>
</evidence>
<feature type="region of interest" description="Disordered" evidence="1">
    <location>
        <begin position="69"/>
        <end position="121"/>
    </location>
</feature>
<proteinExistence type="predicted"/>
<evidence type="ECO:0000313" key="3">
    <source>
        <dbReference type="Proteomes" id="UP000827986"/>
    </source>
</evidence>
<accession>A0A9D4B4D5</accession>
<keyword evidence="3" id="KW-1185">Reference proteome</keyword>
<dbReference type="AlphaFoldDB" id="A0A9D4B4D5"/>
<feature type="compositionally biased region" description="Basic and acidic residues" evidence="1">
    <location>
        <begin position="69"/>
        <end position="100"/>
    </location>
</feature>